<dbReference type="EMBL" id="JAENIM010000032">
    <property type="protein sequence ID" value="MBK1790715.1"/>
    <property type="molecule type" value="Genomic_DNA"/>
</dbReference>
<proteinExistence type="predicted"/>
<evidence type="ECO:0000313" key="2">
    <source>
        <dbReference type="EMBL" id="MBK1790715.1"/>
    </source>
</evidence>
<evidence type="ECO:0000256" key="1">
    <source>
        <dbReference type="SAM" id="Phobius"/>
    </source>
</evidence>
<accession>A0A8J7MDN3</accession>
<gene>
    <name evidence="2" type="ORF">JIN82_06055</name>
</gene>
<keyword evidence="1" id="KW-0812">Transmembrane</keyword>
<keyword evidence="3" id="KW-1185">Reference proteome</keyword>
<evidence type="ECO:0000313" key="3">
    <source>
        <dbReference type="Proteomes" id="UP000624703"/>
    </source>
</evidence>
<feature type="transmembrane region" description="Helical" evidence="1">
    <location>
        <begin position="51"/>
        <end position="71"/>
    </location>
</feature>
<dbReference type="AlphaFoldDB" id="A0A8J7MDN3"/>
<comment type="caution">
    <text evidence="2">The sequence shown here is derived from an EMBL/GenBank/DDBJ whole genome shotgun (WGS) entry which is preliminary data.</text>
</comment>
<name>A0A8J7MDN3_9BACT</name>
<dbReference type="RefSeq" id="WP_200310739.1">
    <property type="nucleotide sequence ID" value="NZ_JAENIM010000032.1"/>
</dbReference>
<protein>
    <submittedName>
        <fullName evidence="2">Uncharacterized protein</fullName>
    </submittedName>
</protein>
<reference evidence="2" key="1">
    <citation type="submission" date="2021-01" db="EMBL/GenBank/DDBJ databases">
        <title>Modified the classification status of verrucomicrobia.</title>
        <authorList>
            <person name="Feng X."/>
        </authorList>
    </citation>
    <scope>NUCLEOTIDE SEQUENCE</scope>
    <source>
        <strain evidence="2">_KCTC 22039</strain>
    </source>
</reference>
<keyword evidence="1" id="KW-0472">Membrane</keyword>
<organism evidence="2 3">
    <name type="scientific">Persicirhabdus sediminis</name>
    <dbReference type="NCBI Taxonomy" id="454144"/>
    <lineage>
        <taxon>Bacteria</taxon>
        <taxon>Pseudomonadati</taxon>
        <taxon>Verrucomicrobiota</taxon>
        <taxon>Verrucomicrobiia</taxon>
        <taxon>Verrucomicrobiales</taxon>
        <taxon>Verrucomicrobiaceae</taxon>
        <taxon>Persicirhabdus</taxon>
    </lineage>
</organism>
<sequence length="148" mass="16759">MNHYPKLLKKDRFSSPWLLITLSSLLILRYAAMFGVATCLALTYFMRDQVYLYAAGCCAIVIIFSLIVAGAESHKILCRHCRSPFMKSSSSRRDKRAARWLGSYRLPAAVQVLFMGSCKCSHCNGRNNVFSSKPQKEHSPAAQHRRRA</sequence>
<keyword evidence="1" id="KW-1133">Transmembrane helix</keyword>
<dbReference type="Proteomes" id="UP000624703">
    <property type="component" value="Unassembled WGS sequence"/>
</dbReference>